<evidence type="ECO:0000313" key="2">
    <source>
        <dbReference type="Proteomes" id="UP000054815"/>
    </source>
</evidence>
<sequence>MATPVPRFHTGDLVKTSLEMQNIRFHASTSEITISPSSLVDCMMGFLKGGKVSSFDNPTLTVSLFTVAITVNQNQTKG</sequence>
<dbReference type="AlphaFoldDB" id="A0A0V0XFG8"/>
<reference evidence="1 2" key="1">
    <citation type="submission" date="2015-01" db="EMBL/GenBank/DDBJ databases">
        <title>Evolution of Trichinella species and genotypes.</title>
        <authorList>
            <person name="Korhonen P.K."/>
            <person name="Edoardo P."/>
            <person name="Giuseppe L.R."/>
            <person name="Gasser R.B."/>
        </authorList>
    </citation>
    <scope>NUCLEOTIDE SEQUENCE [LARGE SCALE GENOMIC DNA]</scope>
    <source>
        <strain evidence="1">ISS141</strain>
    </source>
</reference>
<organism evidence="1 2">
    <name type="scientific">Trichinella pseudospiralis</name>
    <name type="common">Parasitic roundworm</name>
    <dbReference type="NCBI Taxonomy" id="6337"/>
    <lineage>
        <taxon>Eukaryota</taxon>
        <taxon>Metazoa</taxon>
        <taxon>Ecdysozoa</taxon>
        <taxon>Nematoda</taxon>
        <taxon>Enoplea</taxon>
        <taxon>Dorylaimia</taxon>
        <taxon>Trichinellida</taxon>
        <taxon>Trichinellidae</taxon>
        <taxon>Trichinella</taxon>
    </lineage>
</organism>
<protein>
    <submittedName>
        <fullName evidence="1">Uncharacterized protein</fullName>
    </submittedName>
</protein>
<accession>A0A0V0XFG8</accession>
<proteinExistence type="predicted"/>
<evidence type="ECO:0000313" key="1">
    <source>
        <dbReference type="EMBL" id="KRX86733.1"/>
    </source>
</evidence>
<dbReference type="Proteomes" id="UP000054815">
    <property type="component" value="Unassembled WGS sequence"/>
</dbReference>
<name>A0A0V0XFG8_TRIPS</name>
<comment type="caution">
    <text evidence="1">The sequence shown here is derived from an EMBL/GenBank/DDBJ whole genome shotgun (WGS) entry which is preliminary data.</text>
</comment>
<dbReference type="EMBL" id="JYDU01000342">
    <property type="protein sequence ID" value="KRX86733.1"/>
    <property type="molecule type" value="Genomic_DNA"/>
</dbReference>
<gene>
    <name evidence="1" type="ORF">T4E_7831</name>
</gene>